<dbReference type="InterPro" id="IPR047149">
    <property type="entry name" value="KIF11-like"/>
</dbReference>
<evidence type="ECO:0000313" key="18">
    <source>
        <dbReference type="EMBL" id="EFN81043.1"/>
    </source>
</evidence>
<dbReference type="GO" id="GO:0051301">
    <property type="term" value="P:cell division"/>
    <property type="evidence" value="ECO:0007669"/>
    <property type="project" value="UniProtKB-KW"/>
</dbReference>
<evidence type="ECO:0000256" key="1">
    <source>
        <dbReference type="ARBA" id="ARBA00004245"/>
    </source>
</evidence>
<keyword evidence="5 15" id="KW-0493">Microtubule</keyword>
<keyword evidence="19" id="KW-1185">Reference proteome</keyword>
<keyword evidence="7" id="KW-0498">Mitosis</keyword>
<evidence type="ECO:0000256" key="7">
    <source>
        <dbReference type="ARBA" id="ARBA00022776"/>
    </source>
</evidence>
<dbReference type="CDD" id="cd01364">
    <property type="entry name" value="KISc_BimC_Eg5"/>
    <property type="match status" value="1"/>
</dbReference>
<dbReference type="GO" id="GO:0090307">
    <property type="term" value="P:mitotic spindle assembly"/>
    <property type="evidence" value="ECO:0007669"/>
    <property type="project" value="TreeGrafter"/>
</dbReference>
<evidence type="ECO:0000313" key="19">
    <source>
        <dbReference type="Proteomes" id="UP000008237"/>
    </source>
</evidence>
<dbReference type="InterPro" id="IPR019821">
    <property type="entry name" value="Kinesin_motor_CS"/>
</dbReference>
<dbReference type="GO" id="GO:0007018">
    <property type="term" value="P:microtubule-based movement"/>
    <property type="evidence" value="ECO:0007669"/>
    <property type="project" value="InterPro"/>
</dbReference>
<feature type="binding site" evidence="14">
    <location>
        <begin position="97"/>
        <end position="104"/>
    </location>
    <ligand>
        <name>ATP</name>
        <dbReference type="ChEBI" id="CHEBI:30616"/>
    </ligand>
</feature>
<evidence type="ECO:0000256" key="16">
    <source>
        <dbReference type="SAM" id="Coils"/>
    </source>
</evidence>
<evidence type="ECO:0000256" key="2">
    <source>
        <dbReference type="ARBA" id="ARBA00022490"/>
    </source>
</evidence>
<dbReference type="InterPro" id="IPR001752">
    <property type="entry name" value="Kinesin_motor_dom"/>
</dbReference>
<sequence length="890" mass="101740">MSRNKDQHVNVFVRVKPLSEKGTSGKNCEKPAVPVVQVASEKEIIVCERSQDKVAKKFTFDKVFGPTSTQLDVYNTVIKPLLKEVLAGYSCTVFAYGQTGTGKTYTMEGGRVEDPGLHWQSDTSAGMIPRCLSHLFDELQLLENQQYVVKINFLELYNEELFDLLGPSSHDATKIKLYEDMSKKGSVIIHGLEEVTVRNKTKVYKILEKGSERRQTAATLMNSNSSRSHTVFSITIHMKEDTPDGEELLKTAKLNLVDLAGSENVSKSGAVDKRARETRNINQSLLTLGRVITALVERAPHIPYRESKLTRLLQESLGGRTKTSIIATISSASSNVDETLSTLDYAYRAKHITNRPEINQRLFKRAPLKEYTEEVERLRKDLTATRDKNGIYLSQDKYDSMHALINWQKKKIQDQINDFKAMEECIESKEKIFNDVQSQYDAQTSELTKKTSELNDLTHSLQSLQDSLKEMENSKDEQKYLVEMHASTEKILRNQAESILNVVVEASEDAQKLHEILDRQTKIEEKNKELRMQMKSDFTKRVKDIEDNLMVHTKELEQFFSSIKEVESQIATEVKNIKEFVPSILKDLVTCRSDTTEQLIKDIAVMKMMDLSHDFMHLDKCEKSYSENVNRSYQIHKICSNICDQVAQNSNADITAQNNLQTFVQNNVSQIKSSIDSNFKEAQVYDKIVTEKGNALISNLQQDLNTGNATLKEYNSNIESNVQQLQKEIIENKTKAVATTDIISKTTEDLNLIHKEFLAKIQSKISDFSTIMSDKFITQDAELNNWCNKSTNELRTSQQQIDEFTKNSYRDVETGATPPRKEFLYSHELTTTLPHKQLIQRFWESRKNIEGTDESNNKENVKTTQLKKIKIKKSLMGRRGKRQALDKYDA</sequence>
<keyword evidence="4" id="KW-0132">Cell division</keyword>
<keyword evidence="9 16" id="KW-0175">Coiled coil</keyword>
<dbReference type="OrthoDB" id="3176171at2759"/>
<dbReference type="SMART" id="SM00129">
    <property type="entry name" value="KISc"/>
    <property type="match status" value="1"/>
</dbReference>
<feature type="domain" description="Kinesin motor" evidence="17">
    <location>
        <begin position="8"/>
        <end position="352"/>
    </location>
</feature>
<evidence type="ECO:0000256" key="9">
    <source>
        <dbReference type="ARBA" id="ARBA00023054"/>
    </source>
</evidence>
<dbReference type="InParanoid" id="E2BTC2"/>
<dbReference type="InterPro" id="IPR027417">
    <property type="entry name" value="P-loop_NTPase"/>
</dbReference>
<keyword evidence="3" id="KW-0597">Phosphoprotein</keyword>
<proteinExistence type="inferred from homology"/>
<keyword evidence="11" id="KW-0206">Cytoskeleton</keyword>
<dbReference type="PANTHER" id="PTHR47970">
    <property type="entry name" value="KINESIN-LIKE PROTEIN KIF11"/>
    <property type="match status" value="1"/>
</dbReference>
<keyword evidence="6 14" id="KW-0547">Nucleotide-binding</keyword>
<evidence type="ECO:0000256" key="14">
    <source>
        <dbReference type="PROSITE-ProRule" id="PRU00283"/>
    </source>
</evidence>
<dbReference type="GO" id="GO:0051231">
    <property type="term" value="P:spindle elongation"/>
    <property type="evidence" value="ECO:0007669"/>
    <property type="project" value="TreeGrafter"/>
</dbReference>
<keyword evidence="2" id="KW-0963">Cytoplasm</keyword>
<dbReference type="GO" id="GO:0008574">
    <property type="term" value="F:plus-end-directed microtubule motor activity"/>
    <property type="evidence" value="ECO:0007669"/>
    <property type="project" value="TreeGrafter"/>
</dbReference>
<feature type="coiled-coil region" evidence="16">
    <location>
        <begin position="454"/>
        <end position="481"/>
    </location>
</feature>
<dbReference type="Gene3D" id="3.40.850.10">
    <property type="entry name" value="Kinesin motor domain"/>
    <property type="match status" value="1"/>
</dbReference>
<evidence type="ECO:0000256" key="5">
    <source>
        <dbReference type="ARBA" id="ARBA00022701"/>
    </source>
</evidence>
<comment type="subcellular location">
    <subcellularLocation>
        <location evidence="1">Cytoplasm</location>
        <location evidence="1">Cytoskeleton</location>
    </subcellularLocation>
</comment>
<dbReference type="Proteomes" id="UP000008237">
    <property type="component" value="Unassembled WGS sequence"/>
</dbReference>
<evidence type="ECO:0000256" key="15">
    <source>
        <dbReference type="RuleBase" id="RU000394"/>
    </source>
</evidence>
<reference evidence="18 19" key="1">
    <citation type="journal article" date="2010" name="Science">
        <title>Genomic comparison of the ants Camponotus floridanus and Harpegnathos saltator.</title>
        <authorList>
            <person name="Bonasio R."/>
            <person name="Zhang G."/>
            <person name="Ye C."/>
            <person name="Mutti N.S."/>
            <person name="Fang X."/>
            <person name="Qin N."/>
            <person name="Donahue G."/>
            <person name="Yang P."/>
            <person name="Li Q."/>
            <person name="Li C."/>
            <person name="Zhang P."/>
            <person name="Huang Z."/>
            <person name="Berger S.L."/>
            <person name="Reinberg D."/>
            <person name="Wang J."/>
            <person name="Liebig J."/>
        </authorList>
    </citation>
    <scope>NUCLEOTIDE SEQUENCE [LARGE SCALE GENOMIC DNA]</scope>
    <source>
        <strain evidence="18 19">R22 G/1</strain>
    </source>
</reference>
<evidence type="ECO:0000256" key="4">
    <source>
        <dbReference type="ARBA" id="ARBA00022618"/>
    </source>
</evidence>
<evidence type="ECO:0000256" key="12">
    <source>
        <dbReference type="ARBA" id="ARBA00023306"/>
    </source>
</evidence>
<dbReference type="FunCoup" id="E2BTC2">
    <property type="interactions" value="618"/>
</dbReference>
<dbReference type="SUPFAM" id="SSF52540">
    <property type="entry name" value="P-loop containing nucleoside triphosphate hydrolases"/>
    <property type="match status" value="1"/>
</dbReference>
<evidence type="ECO:0000256" key="10">
    <source>
        <dbReference type="ARBA" id="ARBA00023175"/>
    </source>
</evidence>
<dbReference type="GO" id="GO:0072686">
    <property type="term" value="C:mitotic spindle"/>
    <property type="evidence" value="ECO:0007669"/>
    <property type="project" value="TreeGrafter"/>
</dbReference>
<evidence type="ECO:0000256" key="8">
    <source>
        <dbReference type="ARBA" id="ARBA00022840"/>
    </source>
</evidence>
<dbReference type="PROSITE" id="PS50067">
    <property type="entry name" value="KINESIN_MOTOR_2"/>
    <property type="match status" value="1"/>
</dbReference>
<evidence type="ECO:0000256" key="3">
    <source>
        <dbReference type="ARBA" id="ARBA00022553"/>
    </source>
</evidence>
<organism evidence="19">
    <name type="scientific">Harpegnathos saltator</name>
    <name type="common">Jerdon's jumping ant</name>
    <dbReference type="NCBI Taxonomy" id="610380"/>
    <lineage>
        <taxon>Eukaryota</taxon>
        <taxon>Metazoa</taxon>
        <taxon>Ecdysozoa</taxon>
        <taxon>Arthropoda</taxon>
        <taxon>Hexapoda</taxon>
        <taxon>Insecta</taxon>
        <taxon>Pterygota</taxon>
        <taxon>Neoptera</taxon>
        <taxon>Endopterygota</taxon>
        <taxon>Hymenoptera</taxon>
        <taxon>Apocrita</taxon>
        <taxon>Aculeata</taxon>
        <taxon>Formicoidea</taxon>
        <taxon>Formicidae</taxon>
        <taxon>Ponerinae</taxon>
        <taxon>Ponerini</taxon>
        <taxon>Harpegnathos</taxon>
    </lineage>
</organism>
<dbReference type="GO" id="GO:0008017">
    <property type="term" value="F:microtubule binding"/>
    <property type="evidence" value="ECO:0007669"/>
    <property type="project" value="InterPro"/>
</dbReference>
<dbReference type="InterPro" id="IPR025901">
    <property type="entry name" value="Kinesin-assoc_MT-bd_dom"/>
</dbReference>
<dbReference type="EMBL" id="GL450389">
    <property type="protein sequence ID" value="EFN81043.1"/>
    <property type="molecule type" value="Genomic_DNA"/>
</dbReference>
<evidence type="ECO:0000259" key="17">
    <source>
        <dbReference type="PROSITE" id="PS50067"/>
    </source>
</evidence>
<evidence type="ECO:0000256" key="6">
    <source>
        <dbReference type="ARBA" id="ARBA00022741"/>
    </source>
</evidence>
<dbReference type="GO" id="GO:0005634">
    <property type="term" value="C:nucleus"/>
    <property type="evidence" value="ECO:0007669"/>
    <property type="project" value="TreeGrafter"/>
</dbReference>
<dbReference type="PANTHER" id="PTHR47970:SF12">
    <property type="entry name" value="KINESIN FAMILY MEMBER 11"/>
    <property type="match status" value="1"/>
</dbReference>
<dbReference type="GO" id="GO:0005876">
    <property type="term" value="C:spindle microtubule"/>
    <property type="evidence" value="ECO:0007669"/>
    <property type="project" value="TreeGrafter"/>
</dbReference>
<name>E2BTC2_HARSA</name>
<dbReference type="Pfam" id="PF13931">
    <property type="entry name" value="Microtub_bind"/>
    <property type="match status" value="1"/>
</dbReference>
<dbReference type="PRINTS" id="PR00380">
    <property type="entry name" value="KINESINHEAVY"/>
</dbReference>
<dbReference type="InterPro" id="IPR047241">
    <property type="entry name" value="KIF11-like_kin_motor_dom"/>
</dbReference>
<gene>
    <name evidence="18" type="ORF">EAI_05790</name>
</gene>
<dbReference type="PROSITE" id="PS00411">
    <property type="entry name" value="KINESIN_MOTOR_1"/>
    <property type="match status" value="1"/>
</dbReference>
<dbReference type="GO" id="GO:0005524">
    <property type="term" value="F:ATP binding"/>
    <property type="evidence" value="ECO:0007669"/>
    <property type="project" value="UniProtKB-UniRule"/>
</dbReference>
<evidence type="ECO:0000256" key="11">
    <source>
        <dbReference type="ARBA" id="ARBA00023212"/>
    </source>
</evidence>
<feature type="coiled-coil region" evidence="16">
    <location>
        <begin position="697"/>
        <end position="735"/>
    </location>
</feature>
<comment type="similarity">
    <text evidence="13">Belongs to the TRAFAC class myosin-kinesin ATPase superfamily. Kinesin family. KIN-5/BimC subfamily.</text>
</comment>
<evidence type="ECO:0000256" key="13">
    <source>
        <dbReference type="ARBA" id="ARBA00034704"/>
    </source>
</evidence>
<dbReference type="FunFam" id="3.40.850.10:FF:000051">
    <property type="entry name" value="Kinesin-like protein bimC"/>
    <property type="match status" value="1"/>
</dbReference>
<accession>E2BTC2</accession>
<keyword evidence="12" id="KW-0131">Cell cycle</keyword>
<dbReference type="STRING" id="610380.E2BTC2"/>
<dbReference type="AlphaFoldDB" id="E2BTC2"/>
<keyword evidence="8 14" id="KW-0067">ATP-binding</keyword>
<keyword evidence="10 14" id="KW-0505">Motor protein</keyword>
<dbReference type="InterPro" id="IPR036961">
    <property type="entry name" value="Kinesin_motor_dom_sf"/>
</dbReference>
<dbReference type="Pfam" id="PF00225">
    <property type="entry name" value="Kinesin"/>
    <property type="match status" value="1"/>
</dbReference>
<dbReference type="OMA" id="YEHNYEH"/>
<protein>
    <recommendedName>
        <fullName evidence="15">Kinesin-like protein</fullName>
    </recommendedName>
</protein>